<keyword evidence="5 7" id="KW-0472">Membrane</keyword>
<name>A0AAN0T7D4_HEYCO</name>
<dbReference type="PANTHER" id="PTHR30572">
    <property type="entry name" value="MEMBRANE COMPONENT OF TRANSPORTER-RELATED"/>
    <property type="match status" value="1"/>
</dbReference>
<feature type="transmembrane region" description="Helical" evidence="7">
    <location>
        <begin position="36"/>
        <end position="62"/>
    </location>
</feature>
<evidence type="ECO:0000313" key="9">
    <source>
        <dbReference type="EMBL" id="AJO24182.1"/>
    </source>
</evidence>
<dbReference type="Pfam" id="PF02687">
    <property type="entry name" value="FtsX"/>
    <property type="match status" value="1"/>
</dbReference>
<organism evidence="9 10">
    <name type="scientific">Heyndrickxia coagulans</name>
    <name type="common">Weizmannia coagulans</name>
    <dbReference type="NCBI Taxonomy" id="1398"/>
    <lineage>
        <taxon>Bacteria</taxon>
        <taxon>Bacillati</taxon>
        <taxon>Bacillota</taxon>
        <taxon>Bacilli</taxon>
        <taxon>Bacillales</taxon>
        <taxon>Bacillaceae</taxon>
        <taxon>Heyndrickxia</taxon>
    </lineage>
</organism>
<evidence type="ECO:0000256" key="5">
    <source>
        <dbReference type="ARBA" id="ARBA00023136"/>
    </source>
</evidence>
<dbReference type="EMBL" id="CP010525">
    <property type="protein sequence ID" value="AJO24182.1"/>
    <property type="molecule type" value="Genomic_DNA"/>
</dbReference>
<evidence type="ECO:0000256" key="3">
    <source>
        <dbReference type="ARBA" id="ARBA00022692"/>
    </source>
</evidence>
<keyword evidence="3 7" id="KW-0812">Transmembrane</keyword>
<evidence type="ECO:0000313" key="10">
    <source>
        <dbReference type="Proteomes" id="UP000032024"/>
    </source>
</evidence>
<comment type="subcellular location">
    <subcellularLocation>
        <location evidence="1">Cell membrane</location>
        <topology evidence="1">Multi-pass membrane protein</topology>
    </subcellularLocation>
</comment>
<dbReference type="InterPro" id="IPR050250">
    <property type="entry name" value="Macrolide_Exporter_MacB"/>
</dbReference>
<evidence type="ECO:0000256" key="7">
    <source>
        <dbReference type="SAM" id="Phobius"/>
    </source>
</evidence>
<accession>A0AAN0T7D4</accession>
<evidence type="ECO:0000259" key="8">
    <source>
        <dbReference type="Pfam" id="PF02687"/>
    </source>
</evidence>
<comment type="similarity">
    <text evidence="6">Belongs to the ABC-4 integral membrane protein family.</text>
</comment>
<keyword evidence="4 7" id="KW-1133">Transmembrane helix</keyword>
<keyword evidence="10" id="KW-1185">Reference proteome</keyword>
<gene>
    <name evidence="9" type="ORF">SB48_HM08orf05425</name>
</gene>
<feature type="domain" description="ABC3 transporter permease C-terminal" evidence="8">
    <location>
        <begin position="27"/>
        <end position="104"/>
    </location>
</feature>
<dbReference type="GO" id="GO:0022857">
    <property type="term" value="F:transmembrane transporter activity"/>
    <property type="evidence" value="ECO:0007669"/>
    <property type="project" value="TreeGrafter"/>
</dbReference>
<dbReference type="Proteomes" id="UP000032024">
    <property type="component" value="Chromosome"/>
</dbReference>
<sequence length="111" mass="11692">MKKWIIIVILIVVVIGGGSLFYVKSRAKRKDILVQVLIEAVVLSALGGLLGVGVGFAAIKIYALFASTGATQSLPVTALSFGFSLIVGVVFGVFPANKASKLNPIQALRYE</sequence>
<proteinExistence type="inferred from homology"/>
<evidence type="ECO:0000256" key="2">
    <source>
        <dbReference type="ARBA" id="ARBA00022475"/>
    </source>
</evidence>
<evidence type="ECO:0000256" key="6">
    <source>
        <dbReference type="ARBA" id="ARBA00038076"/>
    </source>
</evidence>
<dbReference type="InterPro" id="IPR003838">
    <property type="entry name" value="ABC3_permease_C"/>
</dbReference>
<dbReference type="PANTHER" id="PTHR30572:SF4">
    <property type="entry name" value="ABC TRANSPORTER PERMEASE YTRF"/>
    <property type="match status" value="1"/>
</dbReference>
<dbReference type="AlphaFoldDB" id="A0AAN0T7D4"/>
<keyword evidence="2" id="KW-1003">Cell membrane</keyword>
<feature type="transmembrane region" description="Helical" evidence="7">
    <location>
        <begin position="6"/>
        <end position="24"/>
    </location>
</feature>
<evidence type="ECO:0000256" key="4">
    <source>
        <dbReference type="ARBA" id="ARBA00022989"/>
    </source>
</evidence>
<protein>
    <recommendedName>
        <fullName evidence="8">ABC3 transporter permease C-terminal domain-containing protein</fullName>
    </recommendedName>
</protein>
<dbReference type="GO" id="GO:0005886">
    <property type="term" value="C:plasma membrane"/>
    <property type="evidence" value="ECO:0007669"/>
    <property type="project" value="UniProtKB-SubCell"/>
</dbReference>
<evidence type="ECO:0000256" key="1">
    <source>
        <dbReference type="ARBA" id="ARBA00004651"/>
    </source>
</evidence>
<reference evidence="10" key="1">
    <citation type="submission" date="2015-01" db="EMBL/GenBank/DDBJ databases">
        <title>Comparative genome analysis of Bacillus coagulans HM-08, Clostridium butyricum HM-68, Bacillus subtilis HM-66 and Bacillus paralicheniformis BL-09.</title>
        <authorList>
            <person name="Zhang H."/>
        </authorList>
    </citation>
    <scope>NUCLEOTIDE SEQUENCE [LARGE SCALE GENOMIC DNA]</scope>
    <source>
        <strain evidence="10">HM-08</strain>
    </source>
</reference>
<feature type="transmembrane region" description="Helical" evidence="7">
    <location>
        <begin position="74"/>
        <end position="94"/>
    </location>
</feature>